<dbReference type="Proteomes" id="UP000035642">
    <property type="component" value="Unassembled WGS sequence"/>
</dbReference>
<accession>A0A0K0DQZ7</accession>
<protein>
    <submittedName>
        <fullName evidence="2">Tail fiber protein</fullName>
    </submittedName>
</protein>
<proteinExistence type="predicted"/>
<sequence length="156" mass="17356">MFTGLLDFLFSHIYVKGFPYSFKPFDSVFNPLPSETFQSGVFSPYWRPNLARWIFDTTRNALSNFGGAGYFNGINTVNGVTTVTANIGGRPYTAQLPPNSVVSINSNYRHYNGQQSDEVTIVVNGDATVYRTMNGRTIATDGYGNIRRDGGPLRIY</sequence>
<reference evidence="2" key="2">
    <citation type="submission" date="2017-02" db="UniProtKB">
        <authorList>
            <consortium name="WormBaseParasite"/>
        </authorList>
    </citation>
    <scope>IDENTIFICATION</scope>
</reference>
<evidence type="ECO:0000313" key="2">
    <source>
        <dbReference type="WBParaSite" id="ACAC_0001418601-mRNA-1"/>
    </source>
</evidence>
<organism evidence="1 2">
    <name type="scientific">Angiostrongylus cantonensis</name>
    <name type="common">Rat lungworm</name>
    <dbReference type="NCBI Taxonomy" id="6313"/>
    <lineage>
        <taxon>Eukaryota</taxon>
        <taxon>Metazoa</taxon>
        <taxon>Ecdysozoa</taxon>
        <taxon>Nematoda</taxon>
        <taxon>Chromadorea</taxon>
        <taxon>Rhabditida</taxon>
        <taxon>Rhabditina</taxon>
        <taxon>Rhabditomorpha</taxon>
        <taxon>Strongyloidea</taxon>
        <taxon>Metastrongylidae</taxon>
        <taxon>Angiostrongylus</taxon>
    </lineage>
</organism>
<keyword evidence="1" id="KW-1185">Reference proteome</keyword>
<name>A0A0K0DQZ7_ANGCA</name>
<reference evidence="1" key="1">
    <citation type="submission" date="2012-09" db="EMBL/GenBank/DDBJ databases">
        <authorList>
            <person name="Martin A.A."/>
        </authorList>
    </citation>
    <scope>NUCLEOTIDE SEQUENCE</scope>
</reference>
<dbReference type="WBParaSite" id="ACAC_0001418601-mRNA-1">
    <property type="protein sequence ID" value="ACAC_0001418601-mRNA-1"/>
    <property type="gene ID" value="ACAC_0001418601"/>
</dbReference>
<dbReference type="AlphaFoldDB" id="A0A0K0DQZ7"/>
<evidence type="ECO:0000313" key="1">
    <source>
        <dbReference type="Proteomes" id="UP000035642"/>
    </source>
</evidence>